<accession>A0A3E3K549</accession>
<evidence type="ECO:0000256" key="3">
    <source>
        <dbReference type="ARBA" id="ARBA00022801"/>
    </source>
</evidence>
<reference evidence="7 8" key="1">
    <citation type="submission" date="2018-08" db="EMBL/GenBank/DDBJ databases">
        <title>A genome reference for cultivated species of the human gut microbiota.</title>
        <authorList>
            <person name="Zou Y."/>
            <person name="Xue W."/>
            <person name="Luo G."/>
        </authorList>
    </citation>
    <scope>NUCLEOTIDE SEQUENCE [LARGE SCALE GENOMIC DNA]</scope>
    <source>
        <strain evidence="7 8">AF37-2AT</strain>
    </source>
</reference>
<evidence type="ECO:0000256" key="4">
    <source>
        <dbReference type="ARBA" id="ARBA00023316"/>
    </source>
</evidence>
<dbReference type="GO" id="GO:0009254">
    <property type="term" value="P:peptidoglycan turnover"/>
    <property type="evidence" value="ECO:0007669"/>
    <property type="project" value="TreeGrafter"/>
</dbReference>
<dbReference type="InterPro" id="IPR051206">
    <property type="entry name" value="NAMLAA_amidase_2"/>
</dbReference>
<keyword evidence="5" id="KW-0472">Membrane</keyword>
<dbReference type="PANTHER" id="PTHR30417:SF1">
    <property type="entry name" value="N-ACETYLMURAMOYL-L-ALANINE AMIDASE AMID"/>
    <property type="match status" value="1"/>
</dbReference>
<dbReference type="CDD" id="cd06583">
    <property type="entry name" value="PGRP"/>
    <property type="match status" value="1"/>
</dbReference>
<evidence type="ECO:0000256" key="1">
    <source>
        <dbReference type="ARBA" id="ARBA00001561"/>
    </source>
</evidence>
<feature type="domain" description="N-acetylmuramoyl-L-alanine amidase" evidence="6">
    <location>
        <begin position="123"/>
        <end position="258"/>
    </location>
</feature>
<dbReference type="Gene3D" id="3.40.80.10">
    <property type="entry name" value="Peptidoglycan recognition protein-like"/>
    <property type="match status" value="1"/>
</dbReference>
<sequence>MEQFRELEEDLSALFLTLDKKSLRNLGSFFKKQTRFFDYNRRKLQDEKGNNDVRKTRQRRRGNGRGGLMKAGLLVLMILVFVLGGMKLAGAGPFFDGYREMEGEAVDAFRPDMTVDLLTPNSYSRPETGTSRIRNIVLHYTANPGATAKQNRDYFEGLKDTHLTKASSHFIVGLDGEIVQCIPTWEVAYASNNRNGDTVSIECCHPDESGSFNQKTYDSMVRLSAWLCLKFNLTENDLIRHYDVTGKICPKYFVDYPEKWTQFQADVGKMLEKMR</sequence>
<evidence type="ECO:0000256" key="5">
    <source>
        <dbReference type="SAM" id="Phobius"/>
    </source>
</evidence>
<gene>
    <name evidence="7" type="ORF">DW016_00695</name>
</gene>
<evidence type="ECO:0000259" key="6">
    <source>
        <dbReference type="SMART" id="SM00644"/>
    </source>
</evidence>
<evidence type="ECO:0000313" key="8">
    <source>
        <dbReference type="Proteomes" id="UP000261080"/>
    </source>
</evidence>
<dbReference type="OrthoDB" id="9794294at2"/>
<keyword evidence="5" id="KW-1133">Transmembrane helix</keyword>
<keyword evidence="3" id="KW-0378">Hydrolase</keyword>
<dbReference type="InterPro" id="IPR002502">
    <property type="entry name" value="Amidase_domain"/>
</dbReference>
<keyword evidence="4" id="KW-0961">Cell wall biogenesis/degradation</keyword>
<evidence type="ECO:0000256" key="2">
    <source>
        <dbReference type="ARBA" id="ARBA00011901"/>
    </source>
</evidence>
<dbReference type="GO" id="GO:0009253">
    <property type="term" value="P:peptidoglycan catabolic process"/>
    <property type="evidence" value="ECO:0007669"/>
    <property type="project" value="InterPro"/>
</dbReference>
<dbReference type="Pfam" id="PF01510">
    <property type="entry name" value="Amidase_2"/>
    <property type="match status" value="1"/>
</dbReference>
<dbReference type="InterPro" id="IPR036505">
    <property type="entry name" value="Amidase/PGRP_sf"/>
</dbReference>
<proteinExistence type="predicted"/>
<dbReference type="EMBL" id="QVLX01000001">
    <property type="protein sequence ID" value="RGE89827.1"/>
    <property type="molecule type" value="Genomic_DNA"/>
</dbReference>
<keyword evidence="5" id="KW-0812">Transmembrane</keyword>
<dbReference type="GO" id="GO:0008745">
    <property type="term" value="F:N-acetylmuramoyl-L-alanine amidase activity"/>
    <property type="evidence" value="ECO:0007669"/>
    <property type="project" value="UniProtKB-EC"/>
</dbReference>
<comment type="caution">
    <text evidence="7">The sequence shown here is derived from an EMBL/GenBank/DDBJ whole genome shotgun (WGS) entry which is preliminary data.</text>
</comment>
<protein>
    <recommendedName>
        <fullName evidence="2">N-acetylmuramoyl-L-alanine amidase</fullName>
        <ecNumber evidence="2">3.5.1.28</ecNumber>
    </recommendedName>
</protein>
<dbReference type="GO" id="GO:0071555">
    <property type="term" value="P:cell wall organization"/>
    <property type="evidence" value="ECO:0007669"/>
    <property type="project" value="UniProtKB-KW"/>
</dbReference>
<comment type="catalytic activity">
    <reaction evidence="1">
        <text>Hydrolyzes the link between N-acetylmuramoyl residues and L-amino acid residues in certain cell-wall glycopeptides.</text>
        <dbReference type="EC" id="3.5.1.28"/>
    </reaction>
</comment>
<dbReference type="SUPFAM" id="SSF55846">
    <property type="entry name" value="N-acetylmuramoyl-L-alanine amidase-like"/>
    <property type="match status" value="1"/>
</dbReference>
<keyword evidence="8" id="KW-1185">Reference proteome</keyword>
<dbReference type="PANTHER" id="PTHR30417">
    <property type="entry name" value="N-ACETYLMURAMOYL-L-ALANINE AMIDASE AMID"/>
    <property type="match status" value="1"/>
</dbReference>
<feature type="transmembrane region" description="Helical" evidence="5">
    <location>
        <begin position="67"/>
        <end position="86"/>
    </location>
</feature>
<name>A0A3E3K549_9FIRM</name>
<evidence type="ECO:0000313" key="7">
    <source>
        <dbReference type="EMBL" id="RGE89827.1"/>
    </source>
</evidence>
<dbReference type="AlphaFoldDB" id="A0A3E3K549"/>
<dbReference type="EC" id="3.5.1.28" evidence="2"/>
<dbReference type="SMART" id="SM00644">
    <property type="entry name" value="Ami_2"/>
    <property type="match status" value="1"/>
</dbReference>
<organism evidence="7 8">
    <name type="scientific">Sellimonas intestinalis</name>
    <dbReference type="NCBI Taxonomy" id="1653434"/>
    <lineage>
        <taxon>Bacteria</taxon>
        <taxon>Bacillati</taxon>
        <taxon>Bacillota</taxon>
        <taxon>Clostridia</taxon>
        <taxon>Lachnospirales</taxon>
        <taxon>Lachnospiraceae</taxon>
        <taxon>Sellimonas</taxon>
    </lineage>
</organism>
<dbReference type="Proteomes" id="UP000261080">
    <property type="component" value="Unassembled WGS sequence"/>
</dbReference>